<keyword evidence="4" id="KW-0804">Transcription</keyword>
<dbReference type="CDD" id="cd05466">
    <property type="entry name" value="PBP2_LTTR_substrate"/>
    <property type="match status" value="1"/>
</dbReference>
<dbReference type="InterPro" id="IPR000847">
    <property type="entry name" value="LysR_HTH_N"/>
</dbReference>
<dbReference type="PANTHER" id="PTHR30346">
    <property type="entry name" value="TRANSCRIPTIONAL DUAL REGULATOR HCAR-RELATED"/>
    <property type="match status" value="1"/>
</dbReference>
<evidence type="ECO:0000256" key="4">
    <source>
        <dbReference type="ARBA" id="ARBA00023163"/>
    </source>
</evidence>
<feature type="domain" description="HTH lysR-type" evidence="5">
    <location>
        <begin position="1"/>
        <end position="60"/>
    </location>
</feature>
<evidence type="ECO:0000313" key="7">
    <source>
        <dbReference type="Proteomes" id="UP000310458"/>
    </source>
</evidence>
<accession>A0A5R9BG92</accession>
<keyword evidence="2" id="KW-0805">Transcription regulation</keyword>
<reference evidence="6 7" key="1">
    <citation type="submission" date="2019-05" db="EMBL/GenBank/DDBJ databases">
        <title>Nesterenkonia sp. GY074 isolated from the Southern Atlantic Ocean.</title>
        <authorList>
            <person name="Zhang G."/>
        </authorList>
    </citation>
    <scope>NUCLEOTIDE SEQUENCE [LARGE SCALE GENOMIC DNA]</scope>
    <source>
        <strain evidence="6 7">GY074</strain>
    </source>
</reference>
<dbReference type="PANTHER" id="PTHR30346:SF17">
    <property type="entry name" value="LYSR FAMILY TRANSCRIPTIONAL REGULATOR"/>
    <property type="match status" value="1"/>
</dbReference>
<sequence length="281" mass="30801">MKWGLRHIHCLVAISDTGSITDAAIALGISQPQASRILRSLERAWGVTLVNRAARKTVLTEQGRRAVEQGRHLLTFAESLESTARGERLMRLGYVSSAAGRYTPSLQRRWRESVPGIDLRLIHAKGPLAGLAEGLTDVAVLRRTPDPAKYRSTVVGTEGLMAACADNDLWGRRRKLTLEAFAGRPLVVNTQSDLEMDLWPVGVGPLRAFDVDSVDHWLDAIAAGRGVGVATRATADQHRPIGLRYVPIADVPDIEVRLCWPRGQAISGLDTLEDIFRSLYS</sequence>
<dbReference type="GO" id="GO:0032993">
    <property type="term" value="C:protein-DNA complex"/>
    <property type="evidence" value="ECO:0007669"/>
    <property type="project" value="TreeGrafter"/>
</dbReference>
<dbReference type="AlphaFoldDB" id="A0A5R9BG92"/>
<dbReference type="EMBL" id="VAVZ01000004">
    <property type="protein sequence ID" value="TLP99673.1"/>
    <property type="molecule type" value="Genomic_DNA"/>
</dbReference>
<dbReference type="Gene3D" id="3.40.190.10">
    <property type="entry name" value="Periplasmic binding protein-like II"/>
    <property type="match status" value="2"/>
</dbReference>
<evidence type="ECO:0000256" key="3">
    <source>
        <dbReference type="ARBA" id="ARBA00023125"/>
    </source>
</evidence>
<evidence type="ECO:0000256" key="1">
    <source>
        <dbReference type="ARBA" id="ARBA00009437"/>
    </source>
</evidence>
<dbReference type="GO" id="GO:0003677">
    <property type="term" value="F:DNA binding"/>
    <property type="evidence" value="ECO:0007669"/>
    <property type="project" value="UniProtKB-KW"/>
</dbReference>
<keyword evidence="7" id="KW-1185">Reference proteome</keyword>
<evidence type="ECO:0000259" key="5">
    <source>
        <dbReference type="PROSITE" id="PS50931"/>
    </source>
</evidence>
<dbReference type="Gene3D" id="1.10.10.10">
    <property type="entry name" value="Winged helix-like DNA-binding domain superfamily/Winged helix DNA-binding domain"/>
    <property type="match status" value="1"/>
</dbReference>
<dbReference type="SUPFAM" id="SSF53850">
    <property type="entry name" value="Periplasmic binding protein-like II"/>
    <property type="match status" value="1"/>
</dbReference>
<dbReference type="InterPro" id="IPR005119">
    <property type="entry name" value="LysR_subst-bd"/>
</dbReference>
<protein>
    <submittedName>
        <fullName evidence="6">LysR family transcriptional regulator</fullName>
    </submittedName>
</protein>
<name>A0A5R9BG92_9MICC</name>
<keyword evidence="3" id="KW-0238">DNA-binding</keyword>
<dbReference type="Pfam" id="PF03466">
    <property type="entry name" value="LysR_substrate"/>
    <property type="match status" value="1"/>
</dbReference>
<evidence type="ECO:0000256" key="2">
    <source>
        <dbReference type="ARBA" id="ARBA00023015"/>
    </source>
</evidence>
<organism evidence="6 7">
    <name type="scientific">Nesterenkonia salmonea</name>
    <dbReference type="NCBI Taxonomy" id="1804987"/>
    <lineage>
        <taxon>Bacteria</taxon>
        <taxon>Bacillati</taxon>
        <taxon>Actinomycetota</taxon>
        <taxon>Actinomycetes</taxon>
        <taxon>Micrococcales</taxon>
        <taxon>Micrococcaceae</taxon>
        <taxon>Nesterenkonia</taxon>
    </lineage>
</organism>
<gene>
    <name evidence="6" type="ORF">FEF26_01945</name>
</gene>
<evidence type="ECO:0000313" key="6">
    <source>
        <dbReference type="EMBL" id="TLP99673.1"/>
    </source>
</evidence>
<dbReference type="Proteomes" id="UP000310458">
    <property type="component" value="Unassembled WGS sequence"/>
</dbReference>
<proteinExistence type="inferred from homology"/>
<comment type="caution">
    <text evidence="6">The sequence shown here is derived from an EMBL/GenBank/DDBJ whole genome shotgun (WGS) entry which is preliminary data.</text>
</comment>
<dbReference type="InterPro" id="IPR036390">
    <property type="entry name" value="WH_DNA-bd_sf"/>
</dbReference>
<dbReference type="RefSeq" id="WP_138251860.1">
    <property type="nucleotide sequence ID" value="NZ_VAVZ01000004.1"/>
</dbReference>
<dbReference type="InterPro" id="IPR036388">
    <property type="entry name" value="WH-like_DNA-bd_sf"/>
</dbReference>
<dbReference type="GO" id="GO:0003700">
    <property type="term" value="F:DNA-binding transcription factor activity"/>
    <property type="evidence" value="ECO:0007669"/>
    <property type="project" value="InterPro"/>
</dbReference>
<dbReference type="SUPFAM" id="SSF46785">
    <property type="entry name" value="Winged helix' DNA-binding domain"/>
    <property type="match status" value="1"/>
</dbReference>
<dbReference type="Pfam" id="PF00126">
    <property type="entry name" value="HTH_1"/>
    <property type="match status" value="1"/>
</dbReference>
<comment type="similarity">
    <text evidence="1">Belongs to the LysR transcriptional regulatory family.</text>
</comment>
<dbReference type="PROSITE" id="PS50931">
    <property type="entry name" value="HTH_LYSR"/>
    <property type="match status" value="1"/>
</dbReference>
<dbReference type="OrthoDB" id="3636008at2"/>